<dbReference type="KEGG" id="nah:F5544_19975"/>
<feature type="transmembrane region" description="Helical" evidence="1">
    <location>
        <begin position="20"/>
        <end position="41"/>
    </location>
</feature>
<name>A0A6G9YFW4_9NOCA</name>
<dbReference type="RefSeq" id="WP_167474620.1">
    <property type="nucleotide sequence ID" value="NZ_CP046172.1"/>
</dbReference>
<dbReference type="EMBL" id="CP046172">
    <property type="protein sequence ID" value="QIS11863.1"/>
    <property type="molecule type" value="Genomic_DNA"/>
</dbReference>
<evidence type="ECO:0000256" key="1">
    <source>
        <dbReference type="SAM" id="Phobius"/>
    </source>
</evidence>
<dbReference type="Proteomes" id="UP000503540">
    <property type="component" value="Chromosome"/>
</dbReference>
<proteinExistence type="predicted"/>
<organism evidence="2 3">
    <name type="scientific">Nocardia arthritidis</name>
    <dbReference type="NCBI Taxonomy" id="228602"/>
    <lineage>
        <taxon>Bacteria</taxon>
        <taxon>Bacillati</taxon>
        <taxon>Actinomycetota</taxon>
        <taxon>Actinomycetes</taxon>
        <taxon>Mycobacteriales</taxon>
        <taxon>Nocardiaceae</taxon>
        <taxon>Nocardia</taxon>
    </lineage>
</organism>
<keyword evidence="1" id="KW-0812">Transmembrane</keyword>
<gene>
    <name evidence="2" type="ORF">F5544_19975</name>
</gene>
<feature type="transmembrane region" description="Helical" evidence="1">
    <location>
        <begin position="94"/>
        <end position="119"/>
    </location>
</feature>
<evidence type="ECO:0008006" key="4">
    <source>
        <dbReference type="Google" id="ProtNLM"/>
    </source>
</evidence>
<evidence type="ECO:0000313" key="3">
    <source>
        <dbReference type="Proteomes" id="UP000503540"/>
    </source>
</evidence>
<keyword evidence="1" id="KW-0472">Membrane</keyword>
<keyword evidence="1" id="KW-1133">Transmembrane helix</keyword>
<keyword evidence="3" id="KW-1185">Reference proteome</keyword>
<accession>A0A6G9YFW4</accession>
<dbReference type="AlphaFoldDB" id="A0A6G9YFW4"/>
<reference evidence="2 3" key="1">
    <citation type="journal article" date="2019" name="ACS Chem. Biol.">
        <title>Identification and Mobilization of a Cryptic Antibiotic Biosynthesis Gene Locus from a Human-Pathogenic Nocardia Isolate.</title>
        <authorList>
            <person name="Herisse M."/>
            <person name="Ishida K."/>
            <person name="Porter J.L."/>
            <person name="Howden B."/>
            <person name="Hertweck C."/>
            <person name="Stinear T.P."/>
            <person name="Pidot S.J."/>
        </authorList>
    </citation>
    <scope>NUCLEOTIDE SEQUENCE [LARGE SCALE GENOMIC DNA]</scope>
    <source>
        <strain evidence="2 3">AUSMDU00012717</strain>
    </source>
</reference>
<sequence length="134" mass="14530">MADVTLRLSPLPLWESLTPHTIADLAIAAASIAVGWISVILARRSPIGRTLSVSIAVLAAVSVILQIAKISFAYDGHRSLRFVDHVLVTPHRDLVYFNVPLILTYTADILLWLLALALSTASTRVLKHRGASVN</sequence>
<protein>
    <recommendedName>
        <fullName evidence="4">Integral membrane protein</fullName>
    </recommendedName>
</protein>
<feature type="transmembrane region" description="Helical" evidence="1">
    <location>
        <begin position="53"/>
        <end position="74"/>
    </location>
</feature>
<evidence type="ECO:0000313" key="2">
    <source>
        <dbReference type="EMBL" id="QIS11863.1"/>
    </source>
</evidence>